<gene>
    <name evidence="1" type="ordered locus">Sgly_1431</name>
</gene>
<dbReference type="AlphaFoldDB" id="F0SWG7"/>
<dbReference type="KEGG" id="sgy:Sgly_1431"/>
<sequence>MKVIAENVEMVAWFDHAGTPRPVRFRHRGTVVRVENIQEIRDERLAGQRIKLYRCQSIINEELKVYELKYELDSCKWYLWKG</sequence>
<dbReference type="RefSeq" id="WP_013624603.1">
    <property type="nucleotide sequence ID" value="NC_015172.1"/>
</dbReference>
<organism evidence="1 2">
    <name type="scientific">Syntrophobotulus glycolicus (strain DSM 8271 / FlGlyR)</name>
    <dbReference type="NCBI Taxonomy" id="645991"/>
    <lineage>
        <taxon>Bacteria</taxon>
        <taxon>Bacillati</taxon>
        <taxon>Bacillota</taxon>
        <taxon>Clostridia</taxon>
        <taxon>Eubacteriales</taxon>
        <taxon>Desulfitobacteriaceae</taxon>
        <taxon>Syntrophobotulus</taxon>
    </lineage>
</organism>
<dbReference type="Proteomes" id="UP000007488">
    <property type="component" value="Chromosome"/>
</dbReference>
<reference evidence="2" key="2">
    <citation type="submission" date="2011-02" db="EMBL/GenBank/DDBJ databases">
        <title>The complete genome of Syntrophobotulus glycolicus DSM 8271.</title>
        <authorList>
            <person name="Lucas S."/>
            <person name="Copeland A."/>
            <person name="Lapidus A."/>
            <person name="Bruce D."/>
            <person name="Goodwin L."/>
            <person name="Pitluck S."/>
            <person name="Kyrpides N."/>
            <person name="Mavromatis K."/>
            <person name="Pagani I."/>
            <person name="Ivanova N."/>
            <person name="Mikhailova N."/>
            <person name="Chertkov O."/>
            <person name="Held B."/>
            <person name="Detter J.C."/>
            <person name="Tapia R."/>
            <person name="Han C."/>
            <person name="Land M."/>
            <person name="Hauser L."/>
            <person name="Markowitz V."/>
            <person name="Cheng J.-F."/>
            <person name="Hugenholtz P."/>
            <person name="Woyke T."/>
            <person name="Wu D."/>
            <person name="Spring S."/>
            <person name="Schroeder M."/>
            <person name="Brambilla E."/>
            <person name="Klenk H.-P."/>
            <person name="Eisen J.A."/>
        </authorList>
    </citation>
    <scope>NUCLEOTIDE SEQUENCE [LARGE SCALE GENOMIC DNA]</scope>
    <source>
        <strain evidence="2">DSM 8271 / FlGlyR</strain>
    </source>
</reference>
<keyword evidence="2" id="KW-1185">Reference proteome</keyword>
<dbReference type="eggNOG" id="ENOG5032Y4P">
    <property type="taxonomic scope" value="Bacteria"/>
</dbReference>
<evidence type="ECO:0000313" key="1">
    <source>
        <dbReference type="EMBL" id="ADY55733.1"/>
    </source>
</evidence>
<dbReference type="HOGENOM" id="CLU_173877_0_0_9"/>
<protein>
    <submittedName>
        <fullName evidence="1">Uncharacterized protein</fullName>
    </submittedName>
</protein>
<dbReference type="EMBL" id="CP002547">
    <property type="protein sequence ID" value="ADY55733.1"/>
    <property type="molecule type" value="Genomic_DNA"/>
</dbReference>
<proteinExistence type="predicted"/>
<evidence type="ECO:0000313" key="2">
    <source>
        <dbReference type="Proteomes" id="UP000007488"/>
    </source>
</evidence>
<name>F0SWG7_SYNGF</name>
<reference evidence="1 2" key="1">
    <citation type="journal article" date="2011" name="Stand. Genomic Sci.">
        <title>Complete genome sequence of Syntrophobotulus glycolicus type strain (FlGlyR).</title>
        <authorList>
            <person name="Han C."/>
            <person name="Mwirichia R."/>
            <person name="Chertkov O."/>
            <person name="Held B."/>
            <person name="Lapidus A."/>
            <person name="Nolan M."/>
            <person name="Lucas S."/>
            <person name="Hammon N."/>
            <person name="Deshpande S."/>
            <person name="Cheng J.F."/>
            <person name="Tapia R."/>
            <person name="Goodwin L."/>
            <person name="Pitluck S."/>
            <person name="Huntemann M."/>
            <person name="Liolios K."/>
            <person name="Ivanova N."/>
            <person name="Pagani I."/>
            <person name="Mavromatis K."/>
            <person name="Ovchinikova G."/>
            <person name="Pati A."/>
            <person name="Chen A."/>
            <person name="Palaniappan K."/>
            <person name="Land M."/>
            <person name="Hauser L."/>
            <person name="Brambilla E.M."/>
            <person name="Rohde M."/>
            <person name="Spring S."/>
            <person name="Sikorski J."/>
            <person name="Goker M."/>
            <person name="Woyke T."/>
            <person name="Bristow J."/>
            <person name="Eisen J.A."/>
            <person name="Markowitz V."/>
            <person name="Hugenholtz P."/>
            <person name="Kyrpides N.C."/>
            <person name="Klenk H.P."/>
            <person name="Detter J.C."/>
        </authorList>
    </citation>
    <scope>NUCLEOTIDE SEQUENCE [LARGE SCALE GENOMIC DNA]</scope>
    <source>
        <strain evidence="2">DSM 8271 / FlGlyR</strain>
    </source>
</reference>
<dbReference type="OrthoDB" id="1707431at2"/>
<dbReference type="STRING" id="645991.Sgly_1431"/>
<accession>F0SWG7</accession>